<keyword evidence="3" id="KW-1003">Cell membrane</keyword>
<reference evidence="9" key="1">
    <citation type="journal article" date="2019" name="Int. J. Syst. Evol. Microbiol.">
        <title>The Global Catalogue of Microorganisms (GCM) 10K type strain sequencing project: providing services to taxonomists for standard genome sequencing and annotation.</title>
        <authorList>
            <consortium name="The Broad Institute Genomics Platform"/>
            <consortium name="The Broad Institute Genome Sequencing Center for Infectious Disease"/>
            <person name="Wu L."/>
            <person name="Ma J."/>
        </authorList>
    </citation>
    <scope>NUCLEOTIDE SEQUENCE [LARGE SCALE GENOMIC DNA]</scope>
    <source>
        <strain evidence="9">CGMCC 4.7289</strain>
    </source>
</reference>
<dbReference type="PANTHER" id="PTHR33884">
    <property type="entry name" value="UPF0410 PROTEIN YMGE"/>
    <property type="match status" value="1"/>
</dbReference>
<feature type="transmembrane region" description="Helical" evidence="7">
    <location>
        <begin position="30"/>
        <end position="50"/>
    </location>
</feature>
<accession>A0ABV8M0X3</accession>
<keyword evidence="5 7" id="KW-1133">Transmembrane helix</keyword>
<comment type="subcellular location">
    <subcellularLocation>
        <location evidence="1">Cell membrane</location>
        <topology evidence="1">Multi-pass membrane protein</topology>
    </subcellularLocation>
</comment>
<name>A0ABV8M0X3_9ACTN</name>
<evidence type="ECO:0000256" key="4">
    <source>
        <dbReference type="ARBA" id="ARBA00022692"/>
    </source>
</evidence>
<dbReference type="EMBL" id="JBHSAY010000028">
    <property type="protein sequence ID" value="MFC4136085.1"/>
    <property type="molecule type" value="Genomic_DNA"/>
</dbReference>
<dbReference type="Proteomes" id="UP001595816">
    <property type="component" value="Unassembled WGS sequence"/>
</dbReference>
<evidence type="ECO:0000256" key="6">
    <source>
        <dbReference type="ARBA" id="ARBA00023136"/>
    </source>
</evidence>
<dbReference type="PANTHER" id="PTHR33884:SF3">
    <property type="entry name" value="UPF0410 PROTEIN YMGE"/>
    <property type="match status" value="1"/>
</dbReference>
<dbReference type="InterPro" id="IPR007341">
    <property type="entry name" value="Transgly_assoc"/>
</dbReference>
<dbReference type="RefSeq" id="WP_253762756.1">
    <property type="nucleotide sequence ID" value="NZ_JAMZDZ010000001.1"/>
</dbReference>
<comment type="similarity">
    <text evidence="2">Belongs to the UPF0410 family.</text>
</comment>
<evidence type="ECO:0000256" key="2">
    <source>
        <dbReference type="ARBA" id="ARBA00011006"/>
    </source>
</evidence>
<protein>
    <submittedName>
        <fullName evidence="8">GlsB/YeaQ/YmgE family stress response membrane protein</fullName>
    </submittedName>
</protein>
<evidence type="ECO:0000313" key="9">
    <source>
        <dbReference type="Proteomes" id="UP001595816"/>
    </source>
</evidence>
<comment type="caution">
    <text evidence="8">The sequence shown here is derived from an EMBL/GenBank/DDBJ whole genome shotgun (WGS) entry which is preliminary data.</text>
</comment>
<evidence type="ECO:0000256" key="3">
    <source>
        <dbReference type="ARBA" id="ARBA00022475"/>
    </source>
</evidence>
<keyword evidence="4 7" id="KW-0812">Transmembrane</keyword>
<evidence type="ECO:0000256" key="5">
    <source>
        <dbReference type="ARBA" id="ARBA00022989"/>
    </source>
</evidence>
<keyword evidence="9" id="KW-1185">Reference proteome</keyword>
<evidence type="ECO:0000313" key="8">
    <source>
        <dbReference type="EMBL" id="MFC4136085.1"/>
    </source>
</evidence>
<feature type="transmembrane region" description="Helical" evidence="7">
    <location>
        <begin position="6"/>
        <end position="23"/>
    </location>
</feature>
<gene>
    <name evidence="8" type="ORF">ACFOZ4_36225</name>
</gene>
<evidence type="ECO:0000256" key="1">
    <source>
        <dbReference type="ARBA" id="ARBA00004651"/>
    </source>
</evidence>
<keyword evidence="6 7" id="KW-0472">Membrane</keyword>
<sequence>MIGTILWGIIGGAIVGILARLLLPGKQHISMLVTVIVGIVAATLGGLIADWIGVGDTKGIDWIRHFIQIALAILFVWLADRMFSSRRSPPAVPAR</sequence>
<feature type="transmembrane region" description="Helical" evidence="7">
    <location>
        <begin position="62"/>
        <end position="79"/>
    </location>
</feature>
<evidence type="ECO:0000256" key="7">
    <source>
        <dbReference type="SAM" id="Phobius"/>
    </source>
</evidence>
<proteinExistence type="inferred from homology"/>
<organism evidence="8 9">
    <name type="scientific">Hamadaea flava</name>
    <dbReference type="NCBI Taxonomy" id="1742688"/>
    <lineage>
        <taxon>Bacteria</taxon>
        <taxon>Bacillati</taxon>
        <taxon>Actinomycetota</taxon>
        <taxon>Actinomycetes</taxon>
        <taxon>Micromonosporales</taxon>
        <taxon>Micromonosporaceae</taxon>
        <taxon>Hamadaea</taxon>
    </lineage>
</organism>